<keyword evidence="2" id="KW-1185">Reference proteome</keyword>
<evidence type="ECO:0000313" key="1">
    <source>
        <dbReference type="EMBL" id="RSL15454.1"/>
    </source>
</evidence>
<dbReference type="EMBL" id="RSDW01000001">
    <property type="protein sequence ID" value="RSL15454.1"/>
    <property type="molecule type" value="Genomic_DNA"/>
</dbReference>
<dbReference type="Proteomes" id="UP000269669">
    <property type="component" value="Unassembled WGS sequence"/>
</dbReference>
<dbReference type="AlphaFoldDB" id="A0A428MF39"/>
<reference evidence="1 2" key="1">
    <citation type="submission" date="2018-12" db="EMBL/GenBank/DDBJ databases">
        <title>Sequencing of bacterial isolates from soil warming experiment in Harvard Forest, Massachusetts, USA.</title>
        <authorList>
            <person name="Deangelis K."/>
        </authorList>
    </citation>
    <scope>NUCLEOTIDE SEQUENCE [LARGE SCALE GENOMIC DNA]</scope>
    <source>
        <strain evidence="1 2">EB153</strain>
    </source>
</reference>
<dbReference type="RefSeq" id="WP_125484191.1">
    <property type="nucleotide sequence ID" value="NZ_RSDW01000001.1"/>
</dbReference>
<proteinExistence type="predicted"/>
<name>A0A428MF39_9BACT</name>
<gene>
    <name evidence="1" type="ORF">EDE15_0943</name>
</gene>
<evidence type="ECO:0000313" key="2">
    <source>
        <dbReference type="Proteomes" id="UP000269669"/>
    </source>
</evidence>
<organism evidence="1 2">
    <name type="scientific">Edaphobacter aggregans</name>
    <dbReference type="NCBI Taxonomy" id="570835"/>
    <lineage>
        <taxon>Bacteria</taxon>
        <taxon>Pseudomonadati</taxon>
        <taxon>Acidobacteriota</taxon>
        <taxon>Terriglobia</taxon>
        <taxon>Terriglobales</taxon>
        <taxon>Acidobacteriaceae</taxon>
        <taxon>Edaphobacter</taxon>
    </lineage>
</organism>
<accession>A0A428MF39</accession>
<sequence>MAYTAQQLLAMPEKQLDDLFSASPAGDIPNGEADGTAIVASDTPFSSEIAAIVNIFNWQGKTFDAAHGTLTNRILAFGVNAIVAQVYKGTSLFDGKECIVLDYSKTSILAKHIRDEIRLIGPGQYLGLVYWDTKKTIHFALQFPVA</sequence>
<protein>
    <submittedName>
        <fullName evidence="1">Uncharacterized protein</fullName>
    </submittedName>
</protein>
<comment type="caution">
    <text evidence="1">The sequence shown here is derived from an EMBL/GenBank/DDBJ whole genome shotgun (WGS) entry which is preliminary data.</text>
</comment>
<dbReference type="OrthoDB" id="119229at2"/>